<evidence type="ECO:0000313" key="4">
    <source>
        <dbReference type="RefSeq" id="XP_022643122.1"/>
    </source>
</evidence>
<feature type="compositionally biased region" description="Basic and acidic residues" evidence="1">
    <location>
        <begin position="918"/>
        <end position="930"/>
    </location>
</feature>
<feature type="compositionally biased region" description="Basic and acidic residues" evidence="1">
    <location>
        <begin position="607"/>
        <end position="618"/>
    </location>
</feature>
<dbReference type="PANTHER" id="PTHR48429:SF1">
    <property type="entry name" value="AGENET DOMAIN-CONTAINING PROTEIN"/>
    <property type="match status" value="1"/>
</dbReference>
<feature type="domain" description="Agenet" evidence="2">
    <location>
        <begin position="1786"/>
        <end position="1844"/>
    </location>
</feature>
<reference evidence="4" key="2">
    <citation type="submission" date="2025-08" db="UniProtKB">
        <authorList>
            <consortium name="RefSeq"/>
        </authorList>
    </citation>
    <scope>IDENTIFICATION</scope>
    <source>
        <tissue evidence="4">Leaf</tissue>
    </source>
</reference>
<dbReference type="GeneID" id="106777518"/>
<dbReference type="Proteomes" id="UP000087766">
    <property type="component" value="Chromosome 11"/>
</dbReference>
<dbReference type="SMART" id="SM00743">
    <property type="entry name" value="Agenet"/>
    <property type="match status" value="2"/>
</dbReference>
<feature type="compositionally biased region" description="Polar residues" evidence="1">
    <location>
        <begin position="242"/>
        <end position="256"/>
    </location>
</feature>
<feature type="domain" description="Agenet" evidence="2">
    <location>
        <begin position="1695"/>
        <end position="1761"/>
    </location>
</feature>
<feature type="compositionally biased region" description="Basic and acidic residues" evidence="1">
    <location>
        <begin position="1023"/>
        <end position="1050"/>
    </location>
</feature>
<feature type="compositionally biased region" description="Polar residues" evidence="1">
    <location>
        <begin position="2036"/>
        <end position="2045"/>
    </location>
</feature>
<evidence type="ECO:0000259" key="2">
    <source>
        <dbReference type="SMART" id="SM00743"/>
    </source>
</evidence>
<feature type="compositionally biased region" description="Polar residues" evidence="1">
    <location>
        <begin position="1854"/>
        <end position="1864"/>
    </location>
</feature>
<dbReference type="InterPro" id="IPR055274">
    <property type="entry name" value="SWO1"/>
</dbReference>
<evidence type="ECO:0000256" key="1">
    <source>
        <dbReference type="SAM" id="MobiDB-lite"/>
    </source>
</evidence>
<feature type="region of interest" description="Disordered" evidence="1">
    <location>
        <begin position="155"/>
        <end position="256"/>
    </location>
</feature>
<feature type="region of interest" description="Disordered" evidence="1">
    <location>
        <begin position="1122"/>
        <end position="1147"/>
    </location>
</feature>
<dbReference type="PANTHER" id="PTHR48429">
    <property type="entry name" value="AGENET DOMAIN-CONTAINING PROTEIN"/>
    <property type="match status" value="1"/>
</dbReference>
<feature type="region of interest" description="Disordered" evidence="1">
    <location>
        <begin position="2058"/>
        <end position="2112"/>
    </location>
</feature>
<feature type="region of interest" description="Disordered" evidence="1">
    <location>
        <begin position="1851"/>
        <end position="1872"/>
    </location>
</feature>
<dbReference type="Pfam" id="PF05641">
    <property type="entry name" value="Agenet"/>
    <property type="match status" value="1"/>
</dbReference>
<keyword evidence="3" id="KW-1185">Reference proteome</keyword>
<feature type="compositionally biased region" description="Polar residues" evidence="1">
    <location>
        <begin position="1052"/>
        <end position="1064"/>
    </location>
</feature>
<feature type="compositionally biased region" description="Basic and acidic residues" evidence="1">
    <location>
        <begin position="1995"/>
        <end position="2019"/>
    </location>
</feature>
<feature type="compositionally biased region" description="Basic and acidic residues" evidence="1">
    <location>
        <begin position="716"/>
        <end position="726"/>
    </location>
</feature>
<feature type="compositionally biased region" description="Basic and acidic residues" evidence="1">
    <location>
        <begin position="2073"/>
        <end position="2087"/>
    </location>
</feature>
<feature type="compositionally biased region" description="Polar residues" evidence="1">
    <location>
        <begin position="155"/>
        <end position="169"/>
    </location>
</feature>
<feature type="region of interest" description="Disordered" evidence="1">
    <location>
        <begin position="813"/>
        <end position="1064"/>
    </location>
</feature>
<feature type="compositionally biased region" description="Polar residues" evidence="1">
    <location>
        <begin position="842"/>
        <end position="853"/>
    </location>
</feature>
<organism evidence="3 4">
    <name type="scientific">Vigna radiata var. radiata</name>
    <name type="common">Mung bean</name>
    <name type="synonym">Phaseolus aureus</name>
    <dbReference type="NCBI Taxonomy" id="3916"/>
    <lineage>
        <taxon>Eukaryota</taxon>
        <taxon>Viridiplantae</taxon>
        <taxon>Streptophyta</taxon>
        <taxon>Embryophyta</taxon>
        <taxon>Tracheophyta</taxon>
        <taxon>Spermatophyta</taxon>
        <taxon>Magnoliopsida</taxon>
        <taxon>eudicotyledons</taxon>
        <taxon>Gunneridae</taxon>
        <taxon>Pentapetalae</taxon>
        <taxon>rosids</taxon>
        <taxon>fabids</taxon>
        <taxon>Fabales</taxon>
        <taxon>Fabaceae</taxon>
        <taxon>Papilionoideae</taxon>
        <taxon>50 kb inversion clade</taxon>
        <taxon>NPAAA clade</taxon>
        <taxon>indigoferoid/millettioid clade</taxon>
        <taxon>Phaseoleae</taxon>
        <taxon>Vigna</taxon>
    </lineage>
</organism>
<dbReference type="RefSeq" id="XP_022643122.1">
    <property type="nucleotide sequence ID" value="XM_022787401.1"/>
</dbReference>
<reference evidence="3" key="1">
    <citation type="journal article" date="2014" name="Nat. Commun.">
        <title>Genome sequence of mungbean and insights into evolution within Vigna species.</title>
        <authorList>
            <person name="Kang Y.J."/>
            <person name="Kim S.K."/>
            <person name="Kim M.Y."/>
            <person name="Lestari P."/>
            <person name="Kim K.H."/>
            <person name="Ha B.K."/>
            <person name="Jun T.H."/>
            <person name="Hwang W.J."/>
            <person name="Lee T."/>
            <person name="Lee J."/>
            <person name="Shim S."/>
            <person name="Yoon M.Y."/>
            <person name="Jang Y.E."/>
            <person name="Han K.S."/>
            <person name="Taeprayoon P."/>
            <person name="Yoon N."/>
            <person name="Somta P."/>
            <person name="Tanya P."/>
            <person name="Kim K.S."/>
            <person name="Gwag J.G."/>
            <person name="Moon J.K."/>
            <person name="Lee Y.H."/>
            <person name="Park B.S."/>
            <person name="Bombarely A."/>
            <person name="Doyle J.J."/>
            <person name="Jackson S.A."/>
            <person name="Schafleitner R."/>
            <person name="Srinives P."/>
            <person name="Varshney R.K."/>
            <person name="Lee S.H."/>
        </authorList>
    </citation>
    <scope>NUCLEOTIDE SEQUENCE [LARGE SCALE GENOMIC DNA]</scope>
    <source>
        <strain evidence="3">cv. VC1973A</strain>
    </source>
</reference>
<name>A0A3Q0FLT1_VIGRR</name>
<feature type="region of interest" description="Disordered" evidence="1">
    <location>
        <begin position="713"/>
        <end position="761"/>
    </location>
</feature>
<accession>A0A3Q0FLT1</accession>
<evidence type="ECO:0000313" key="3">
    <source>
        <dbReference type="Proteomes" id="UP000087766"/>
    </source>
</evidence>
<feature type="compositionally biased region" description="Polar residues" evidence="1">
    <location>
        <begin position="867"/>
        <end position="884"/>
    </location>
</feature>
<proteinExistence type="predicted"/>
<feature type="compositionally biased region" description="Polar residues" evidence="1">
    <location>
        <begin position="896"/>
        <end position="917"/>
    </location>
</feature>
<dbReference type="InterPro" id="IPR008395">
    <property type="entry name" value="Agenet-like_dom"/>
</dbReference>
<protein>
    <submittedName>
        <fullName evidence="4">Uncharacterized protein LOC106777518 isoform X4</fullName>
    </submittedName>
</protein>
<feature type="compositionally biased region" description="Basic and acidic residues" evidence="1">
    <location>
        <begin position="816"/>
        <end position="839"/>
    </location>
</feature>
<feature type="compositionally biased region" description="Basic and acidic residues" evidence="1">
    <location>
        <begin position="227"/>
        <end position="238"/>
    </location>
</feature>
<sequence length="2139" mass="228799">MDYDDNDFQNQNLHLAGEGSAKFPPVLRPYALPKFDFDESLQANLRFDSLVETEVFLGIESNEDNQWIDAFSRGGSGIEFSSTAAESCPISRHGNVWSEATSSESVEMLLKSVGQEDYIPRQIVIQESDACDELACLAKQMDTNSKFEDKNEFTDSISDVHPSSGTHASFSELKEDVGMDKPQDGFSQDREGELSFDGPSSNPELSDISRSYDLPLSEGSLSPYINDKNKNSSQREVEIVNDDSSPIKTQGDSSAVHTNFAESSMSNMHDEKQGPIQEHTNNQDLESSVMDEAVLVDTQTQERDAVGTDVHHLDKSLHSIPAVVTLEGGDLVDGLQSGLVSLENSSRMESVAVSDLQKAEKSSEGGDQSQNNASEDLMLLKDVVMADQSVPNTHDLPEISIKDDSISMGQVIEVGNSNSENLPNMQQNMDVTKVIYGGSSVTKEVELLNTNVNTVILSSKVEASMVTAEENNISNTSEGNDDNSVGFTNSSVTDLSTKSSILGESTQLCANNDPQRQNEYGKSEQVISVNDQDQLLNTANHVDTNILSSKLETSVFTEEENNISIISEGISDNRVGGFSSSGVLTVSTKSSILGDSTQMCVSNQSDRQNDSDESKRVPTDSSQMDCDVDQSHLVDKGVVSSCLSESSLETALMTSSISTHSIPVNKSVSQAVLQNSSLTLHEADIPPFSQVVSSHEGTSHNDFQGITPVGYSSAKGNEESAGKEAEEAGPATIIGSSERETGPCPVVTEDEKTQSSDISSQLLSENLGTISAVKIGEPQGTKNDKVIQESAKEISIPQVICASLDNKSEGVALSSIKDDKETVQENPDKPSSEKLDDIAPKNQDSTSSASVPNSCIDLPETGGGSFPANNSCDPSSTLGSPSQTENDKNQIKASAKPNTQVSEMINGSSKDTLSTAQDLKENKTKDERSSTPEVNSVADLSKKDVADVNAEGADKMQSIPVTETVKKSSAVEGFPTSGIGPSKTKAVRKASHGNQQISDVGIVHSASKATPERKTRRVSNKSAGKESSRRGSHAKDTTVARQSERGDKPTKVTLSPSPGFQMMQSNEPFTDVQQVQLRAQIFVYGALIQGTVPDEAYMISAFGGSDGGRSLWENAWRACMERQHGQKSHPANPETPVQPRSVARSSDLLPKQSAIQGKSISSPLGRTNSKATPPIVNPLIPLSSPLWSLSTLGVGGDSLQSSALARGSVVDYPQAITSLHPYQTTPVRNFLGPNTPWISQTPLRGTWIASPTPVPDNSTHISASPVSDTIKLGPIKVSQPPSSSIKNVTSGLPTSGAGFQSIFAGAASLIDANNMAVSPAQHSSDPKPKKRKKVVVSEDFGQRDLQSLAPAVGSHTSTSFAVVAPGGNVPITTVEKSVVSVSPLVDQSKNDQNVEKRIMSDESLMKVKEAKDHAEEAAALAAAAVNHSIELWNQLDKHKNSGLMPDIEAKLASAAVAAAAAAAIAKAAAAAANVASNAALQAKLMADEALLSSGYDNSSQSNQISLSDGTNNLGKATSASILNGANGTSSPGSIIIAAKEAVKRRVDAASAATKRAENMDAIVKAAELAAEAVSQAGKIVSMGDPLTLSQLVEAGPEGCLKSARDSSQQFGNFKDSMANIDNVIDIPETYAQNRDILSGSRISSSIKVNEKKSRGSKGRKVISDLIKPVDKVHVTTPETEAPFNVSDGFEVLDRSSIKEGLLIEVFKDDEGFKAAWFPANILSLKDGKAYVCYNSLVAAEGAGPLKEWVSLECDGDKPPRIRTARPVTALQYEGTRKRRRAAMGDYAWSVGDRVDAWLQESWWEGVVTEKNKKDETSYTVHFPAFGETLVVRAWHLRPSLVWKDGKWIEPSKVGANNSSTNEGDTPQEKRPKLGTHAVELKGKDKMPKGVDVVESAKPDEITLLNLTENDKVFNIGKNSKNQNKLDAHRTVRSGLQKESKVIFGVPKPGKKRKFMEVSKHYVAHESSKANDISDSVKLANFLMPPSSGSRGWKNGSKEKHGADSKAKTSTTERIKDYSSHLKNASQSESKVERAPHSTTDGTTQVPILYSSLVDVLPPKRASSSRASKGKLAPARDKMGKGDTDKALNDNSIKSASDVVEPRRSNRRIQPTSRLLEGLQSSLIISKIPSVSHNRNTKAG</sequence>
<feature type="region of interest" description="Disordered" evidence="1">
    <location>
        <begin position="1985"/>
        <end position="2045"/>
    </location>
</feature>
<feature type="region of interest" description="Disordered" evidence="1">
    <location>
        <begin position="602"/>
        <end position="626"/>
    </location>
</feature>
<dbReference type="InterPro" id="IPR014002">
    <property type="entry name" value="Agenet_dom_plant"/>
</dbReference>
<feature type="compositionally biased region" description="Basic and acidic residues" evidence="1">
    <location>
        <begin position="172"/>
        <end position="193"/>
    </location>
</feature>
<dbReference type="CDD" id="cd20403">
    <property type="entry name" value="Tudor_Agenet_FMRP-like_rpt2"/>
    <property type="match status" value="1"/>
</dbReference>
<gene>
    <name evidence="4" type="primary">LOC106777518</name>
</gene>